<organism evidence="2 3">
    <name type="scientific">Penicillium angulare</name>
    <dbReference type="NCBI Taxonomy" id="116970"/>
    <lineage>
        <taxon>Eukaryota</taxon>
        <taxon>Fungi</taxon>
        <taxon>Dikarya</taxon>
        <taxon>Ascomycota</taxon>
        <taxon>Pezizomycotina</taxon>
        <taxon>Eurotiomycetes</taxon>
        <taxon>Eurotiomycetidae</taxon>
        <taxon>Eurotiales</taxon>
        <taxon>Aspergillaceae</taxon>
        <taxon>Penicillium</taxon>
    </lineage>
</organism>
<dbReference type="EMBL" id="JAPQKH010000007">
    <property type="protein sequence ID" value="KAJ5088682.1"/>
    <property type="molecule type" value="Genomic_DNA"/>
</dbReference>
<dbReference type="OrthoDB" id="414418at2759"/>
<dbReference type="Proteomes" id="UP001149165">
    <property type="component" value="Unassembled WGS sequence"/>
</dbReference>
<protein>
    <recommendedName>
        <fullName evidence="4">Phosphoglycerate mutase family protein</fullName>
    </recommendedName>
</protein>
<name>A0A9W9K1J3_9EURO</name>
<comment type="caution">
    <text evidence="2">The sequence shown here is derived from an EMBL/GenBank/DDBJ whole genome shotgun (WGS) entry which is preliminary data.</text>
</comment>
<dbReference type="PANTHER" id="PTHR16469:SF51">
    <property type="entry name" value="TRANSCRIPTION FACTOR TAU 55 KDA SUBUNIT"/>
    <property type="match status" value="1"/>
</dbReference>
<accession>A0A9W9K1J3</accession>
<proteinExistence type="predicted"/>
<gene>
    <name evidence="2" type="ORF">N7456_012298</name>
</gene>
<reference evidence="2" key="1">
    <citation type="submission" date="2022-11" db="EMBL/GenBank/DDBJ databases">
        <authorList>
            <person name="Petersen C."/>
        </authorList>
    </citation>
    <scope>NUCLEOTIDE SEQUENCE</scope>
    <source>
        <strain evidence="2">IBT 30069</strain>
    </source>
</reference>
<dbReference type="InterPro" id="IPR051710">
    <property type="entry name" value="Phosphatase_SH3-domain"/>
</dbReference>
<dbReference type="SUPFAM" id="SSF53254">
    <property type="entry name" value="Phosphoglycerate mutase-like"/>
    <property type="match status" value="1"/>
</dbReference>
<evidence type="ECO:0000313" key="3">
    <source>
        <dbReference type="Proteomes" id="UP001149165"/>
    </source>
</evidence>
<evidence type="ECO:0008006" key="4">
    <source>
        <dbReference type="Google" id="ProtNLM"/>
    </source>
</evidence>
<evidence type="ECO:0000313" key="2">
    <source>
        <dbReference type="EMBL" id="KAJ5088682.1"/>
    </source>
</evidence>
<reference evidence="2" key="2">
    <citation type="journal article" date="2023" name="IMA Fungus">
        <title>Comparative genomic study of the Penicillium genus elucidates a diverse pangenome and 15 lateral gene transfer events.</title>
        <authorList>
            <person name="Petersen C."/>
            <person name="Sorensen T."/>
            <person name="Nielsen M.R."/>
            <person name="Sondergaard T.E."/>
            <person name="Sorensen J.L."/>
            <person name="Fitzpatrick D.A."/>
            <person name="Frisvad J.C."/>
            <person name="Nielsen K.L."/>
        </authorList>
    </citation>
    <scope>NUCLEOTIDE SEQUENCE</scope>
    <source>
        <strain evidence="2">IBT 30069</strain>
    </source>
</reference>
<dbReference type="PANTHER" id="PTHR16469">
    <property type="entry name" value="UBIQUITIN-ASSOCIATED AND SH3 DOMAIN-CONTAINING BA-RELATED"/>
    <property type="match status" value="1"/>
</dbReference>
<dbReference type="Gene3D" id="3.40.50.1240">
    <property type="entry name" value="Phosphoglycerate mutase-like"/>
    <property type="match status" value="1"/>
</dbReference>
<evidence type="ECO:0000256" key="1">
    <source>
        <dbReference type="SAM" id="MobiDB-lite"/>
    </source>
</evidence>
<sequence>MGEWFGPTTFFKHPPHPTTEEMHQHFPSLVPSSSLRTYKPILHPSRRGETILELHNRVATALAGIISDLDAEIIALEATIPPEKRTSKSVLICAHAASLIAMGRVLTGKMPEDTSEEDFFVFTAGMSTFRRRGTKNDMLDSKGVLAEETELLRAEGVPAWIGGGVGGGWDCLKNGDCTFLSGGAERGWHFSGEESFDTGPMAPPSDLPSGASLGTKL</sequence>
<keyword evidence="3" id="KW-1185">Reference proteome</keyword>
<dbReference type="InterPro" id="IPR029033">
    <property type="entry name" value="His_PPase_superfam"/>
</dbReference>
<feature type="region of interest" description="Disordered" evidence="1">
    <location>
        <begin position="190"/>
        <end position="217"/>
    </location>
</feature>
<dbReference type="AlphaFoldDB" id="A0A9W9K1J3"/>